<gene>
    <name evidence="1" type="ORF">ACFTOW_11270</name>
</gene>
<reference evidence="2" key="1">
    <citation type="journal article" date="2019" name="Int. J. Syst. Evol. Microbiol.">
        <title>The Global Catalogue of Microorganisms (GCM) 10K type strain sequencing project: providing services to taxonomists for standard genome sequencing and annotation.</title>
        <authorList>
            <consortium name="The Broad Institute Genomics Platform"/>
            <consortium name="The Broad Institute Genome Sequencing Center for Infectious Disease"/>
            <person name="Wu L."/>
            <person name="Ma J."/>
        </authorList>
    </citation>
    <scope>NUCLEOTIDE SEQUENCE [LARGE SCALE GENOMIC DNA]</scope>
    <source>
        <strain evidence="2">CGMCC 1.12477</strain>
    </source>
</reference>
<dbReference type="RefSeq" id="WP_379915690.1">
    <property type="nucleotide sequence ID" value="NZ_JBHUDD010000058.1"/>
</dbReference>
<dbReference type="EMBL" id="JBHUDD010000058">
    <property type="protein sequence ID" value="MFD1509982.1"/>
    <property type="molecule type" value="Genomic_DNA"/>
</dbReference>
<name>A0ABW4EFW7_9RHOB</name>
<proteinExistence type="predicted"/>
<keyword evidence="2" id="KW-1185">Reference proteome</keyword>
<dbReference type="Proteomes" id="UP001597186">
    <property type="component" value="Unassembled WGS sequence"/>
</dbReference>
<evidence type="ECO:0000313" key="1">
    <source>
        <dbReference type="EMBL" id="MFD1509982.1"/>
    </source>
</evidence>
<sequence>MAVGLLRQDLAAHRLLMVAGLLRRVLVACLQRSDAMTPQASTLMRIGFVAACLVLFPLTKGQAQSFSSAGQNWSVGWGFPTPSDRSLSLQQAQAIRQAEMTAGPSTVVTNYNEYYNDNRSSYQEVTGEVLELGTIDFQLNGDRIGQNTNSIGSMNTGTTNIDVVGSNNEIVATNAAETQGCVDGSIQQETSSYDSIASPSGIDISVNSTGRDMTCAD</sequence>
<protein>
    <submittedName>
        <fullName evidence="1">Uncharacterized protein</fullName>
    </submittedName>
</protein>
<comment type="caution">
    <text evidence="1">The sequence shown here is derived from an EMBL/GenBank/DDBJ whole genome shotgun (WGS) entry which is preliminary data.</text>
</comment>
<organism evidence="1 2">
    <name type="scientific">Lacimonas salitolerans</name>
    <dbReference type="NCBI Taxonomy" id="1323750"/>
    <lineage>
        <taxon>Bacteria</taxon>
        <taxon>Pseudomonadati</taxon>
        <taxon>Pseudomonadota</taxon>
        <taxon>Alphaproteobacteria</taxon>
        <taxon>Rhodobacterales</taxon>
        <taxon>Paracoccaceae</taxon>
        <taxon>Lacimonas</taxon>
    </lineage>
</organism>
<accession>A0ABW4EFW7</accession>
<evidence type="ECO:0000313" key="2">
    <source>
        <dbReference type="Proteomes" id="UP001597186"/>
    </source>
</evidence>